<name>A0A0E9RUG8_ANGAN</name>
<evidence type="ECO:0000313" key="1">
    <source>
        <dbReference type="EMBL" id="JAH32457.1"/>
    </source>
</evidence>
<dbReference type="AlphaFoldDB" id="A0A0E9RUG8"/>
<sequence>MKSTLWAADWLFHAIMTQPWGDCRGLRRLAVQRGPMRVGREWGENTQY</sequence>
<accession>A0A0E9RUG8</accession>
<protein>
    <submittedName>
        <fullName evidence="1">Uncharacterized protein</fullName>
    </submittedName>
</protein>
<reference evidence="1" key="2">
    <citation type="journal article" date="2015" name="Fish Shellfish Immunol.">
        <title>Early steps in the European eel (Anguilla anguilla)-Vibrio vulnificus interaction in the gills: Role of the RtxA13 toxin.</title>
        <authorList>
            <person name="Callol A."/>
            <person name="Pajuelo D."/>
            <person name="Ebbesson L."/>
            <person name="Teles M."/>
            <person name="MacKenzie S."/>
            <person name="Amaro C."/>
        </authorList>
    </citation>
    <scope>NUCLEOTIDE SEQUENCE</scope>
</reference>
<dbReference type="EMBL" id="GBXM01076120">
    <property type="protein sequence ID" value="JAH32457.1"/>
    <property type="molecule type" value="Transcribed_RNA"/>
</dbReference>
<proteinExistence type="predicted"/>
<reference evidence="1" key="1">
    <citation type="submission" date="2014-11" db="EMBL/GenBank/DDBJ databases">
        <authorList>
            <person name="Amaro Gonzalez C."/>
        </authorList>
    </citation>
    <scope>NUCLEOTIDE SEQUENCE</scope>
</reference>
<organism evidence="1">
    <name type="scientific">Anguilla anguilla</name>
    <name type="common">European freshwater eel</name>
    <name type="synonym">Muraena anguilla</name>
    <dbReference type="NCBI Taxonomy" id="7936"/>
    <lineage>
        <taxon>Eukaryota</taxon>
        <taxon>Metazoa</taxon>
        <taxon>Chordata</taxon>
        <taxon>Craniata</taxon>
        <taxon>Vertebrata</taxon>
        <taxon>Euteleostomi</taxon>
        <taxon>Actinopterygii</taxon>
        <taxon>Neopterygii</taxon>
        <taxon>Teleostei</taxon>
        <taxon>Anguilliformes</taxon>
        <taxon>Anguillidae</taxon>
        <taxon>Anguilla</taxon>
    </lineage>
</organism>